<dbReference type="InterPro" id="IPR003660">
    <property type="entry name" value="HAMP_dom"/>
</dbReference>
<evidence type="ECO:0000256" key="8">
    <source>
        <dbReference type="SAM" id="Phobius"/>
    </source>
</evidence>
<evidence type="ECO:0000259" key="9">
    <source>
        <dbReference type="PROSITE" id="PS50111"/>
    </source>
</evidence>
<evidence type="ECO:0000259" key="10">
    <source>
        <dbReference type="PROSITE" id="PS50885"/>
    </source>
</evidence>
<dbReference type="Proteomes" id="UP000032266">
    <property type="component" value="Chromosome"/>
</dbReference>
<dbReference type="SMART" id="SM00283">
    <property type="entry name" value="MA"/>
    <property type="match status" value="1"/>
</dbReference>
<dbReference type="PATRIC" id="fig|1445510.3.peg.1429"/>
<evidence type="ECO:0000256" key="3">
    <source>
        <dbReference type="ARBA" id="ARBA00022989"/>
    </source>
</evidence>
<evidence type="ECO:0000256" key="5">
    <source>
        <dbReference type="ARBA" id="ARBA00023224"/>
    </source>
</evidence>
<proteinExistence type="inferred from homology"/>
<dbReference type="HOGENOM" id="CLU_000445_107_27_6"/>
<dbReference type="GO" id="GO:0007165">
    <property type="term" value="P:signal transduction"/>
    <property type="evidence" value="ECO:0007669"/>
    <property type="project" value="UniProtKB-KW"/>
</dbReference>
<feature type="domain" description="HAMP" evidence="10">
    <location>
        <begin position="214"/>
        <end position="267"/>
    </location>
</feature>
<dbReference type="STRING" id="1445510.YC6258_01461"/>
<keyword evidence="5 7" id="KW-0807">Transducer</keyword>
<dbReference type="PANTHER" id="PTHR32089">
    <property type="entry name" value="METHYL-ACCEPTING CHEMOTAXIS PROTEIN MCPB"/>
    <property type="match status" value="1"/>
</dbReference>
<evidence type="ECO:0000313" key="11">
    <source>
        <dbReference type="EMBL" id="AJQ93509.1"/>
    </source>
</evidence>
<dbReference type="Pfam" id="PF00015">
    <property type="entry name" value="MCPsignal"/>
    <property type="match status" value="1"/>
</dbReference>
<dbReference type="PROSITE" id="PS50111">
    <property type="entry name" value="CHEMOTAXIS_TRANSDUC_2"/>
    <property type="match status" value="1"/>
</dbReference>
<dbReference type="GO" id="GO:0016020">
    <property type="term" value="C:membrane"/>
    <property type="evidence" value="ECO:0007669"/>
    <property type="project" value="UniProtKB-SubCell"/>
</dbReference>
<dbReference type="PANTHER" id="PTHR32089:SF119">
    <property type="entry name" value="METHYL-ACCEPTING CHEMOTAXIS PROTEIN CTPL"/>
    <property type="match status" value="1"/>
</dbReference>
<dbReference type="KEGG" id="gsn:YC6258_01461"/>
<reference evidence="11 12" key="1">
    <citation type="submission" date="2014-01" db="EMBL/GenBank/DDBJ databases">
        <title>Full genme sequencing of cellulolytic bacterium Gynuella sunshinyii YC6258T gen. nov., sp. nov.</title>
        <authorList>
            <person name="Khan H."/>
            <person name="Chung E.J."/>
            <person name="Chung Y.R."/>
        </authorList>
    </citation>
    <scope>NUCLEOTIDE SEQUENCE [LARGE SCALE GENOMIC DNA]</scope>
    <source>
        <strain evidence="11 12">YC6258</strain>
    </source>
</reference>
<dbReference type="AlphaFoldDB" id="A0A0C5VT63"/>
<comment type="subcellular location">
    <subcellularLocation>
        <location evidence="1">Membrane</location>
        <topology evidence="1">Multi-pass membrane protein</topology>
    </subcellularLocation>
</comment>
<protein>
    <submittedName>
        <fullName evidence="11">Methyl-accepting chemotaxis protein</fullName>
    </submittedName>
</protein>
<dbReference type="EMBL" id="CP007142">
    <property type="protein sequence ID" value="AJQ93509.1"/>
    <property type="molecule type" value="Genomic_DNA"/>
</dbReference>
<keyword evidence="4 8" id="KW-0472">Membrane</keyword>
<dbReference type="CDD" id="cd11386">
    <property type="entry name" value="MCP_signal"/>
    <property type="match status" value="1"/>
</dbReference>
<comment type="similarity">
    <text evidence="6">Belongs to the methyl-accepting chemotaxis (MCP) protein family.</text>
</comment>
<evidence type="ECO:0000256" key="2">
    <source>
        <dbReference type="ARBA" id="ARBA00022692"/>
    </source>
</evidence>
<feature type="transmembrane region" description="Helical" evidence="8">
    <location>
        <begin position="12"/>
        <end position="33"/>
    </location>
</feature>
<keyword evidence="3 8" id="KW-1133">Transmembrane helix</keyword>
<name>A0A0C5VT63_9GAMM</name>
<evidence type="ECO:0000313" key="12">
    <source>
        <dbReference type="Proteomes" id="UP000032266"/>
    </source>
</evidence>
<keyword evidence="2 8" id="KW-0812">Transmembrane</keyword>
<dbReference type="PROSITE" id="PS50885">
    <property type="entry name" value="HAMP"/>
    <property type="match status" value="1"/>
</dbReference>
<dbReference type="SMART" id="SM00304">
    <property type="entry name" value="HAMP"/>
    <property type="match status" value="2"/>
</dbReference>
<keyword evidence="12" id="KW-1185">Reference proteome</keyword>
<organism evidence="11 12">
    <name type="scientific">Gynuella sunshinyii YC6258</name>
    <dbReference type="NCBI Taxonomy" id="1445510"/>
    <lineage>
        <taxon>Bacteria</taxon>
        <taxon>Pseudomonadati</taxon>
        <taxon>Pseudomonadota</taxon>
        <taxon>Gammaproteobacteria</taxon>
        <taxon>Oceanospirillales</taxon>
        <taxon>Saccharospirillaceae</taxon>
        <taxon>Gynuella</taxon>
    </lineage>
</organism>
<dbReference type="InterPro" id="IPR004089">
    <property type="entry name" value="MCPsignal_dom"/>
</dbReference>
<evidence type="ECO:0000256" key="7">
    <source>
        <dbReference type="PROSITE-ProRule" id="PRU00284"/>
    </source>
</evidence>
<evidence type="ECO:0000256" key="4">
    <source>
        <dbReference type="ARBA" id="ARBA00023136"/>
    </source>
</evidence>
<dbReference type="SUPFAM" id="SSF58104">
    <property type="entry name" value="Methyl-accepting chemotaxis protein (MCP) signaling domain"/>
    <property type="match status" value="1"/>
</dbReference>
<feature type="domain" description="Methyl-accepting transducer" evidence="9">
    <location>
        <begin position="272"/>
        <end position="508"/>
    </location>
</feature>
<dbReference type="Pfam" id="PF00672">
    <property type="entry name" value="HAMP"/>
    <property type="match status" value="1"/>
</dbReference>
<sequence length="544" mass="58809">MLDRISIRQKLITMSIFPVIGIVLIVFVAMGQLEEASYGVDRIYGDRIVPLEQLKIIADDYAVSVIDSINKANSGSISGNDALSGIQSARREITQVWQQYLATSLTQEEARLVKQAENLFVVANNSLDQVENALRGTDMRGDVSDRLDAYDGPLYRSIDPISNIINQLIDLQISVAKTEKDAINENYLASRSIFILIALVTLLLVSAVGVITYLSIKSPLDKLGQSIKAITENSDLSVELRLDGKNELVTIANSFETMLGKIRTLVKNINQSAQTLSSSAAALNSISEHSKTNVLQQRDEIQQVTTAMTEMLSTAREIAANAENANRETYETTQQVELGNAAVRSATRATQELVEEIHRVTEQILAVDKFSENIGSVITVIQGIAEQTNLLALNAAIEAARAGDQGRGFAVVADEVRNLAQKTQDSTSEVKGAIEKLQNGTRAAASAMETNNQRAAKTGDSAVSAGTTLDGISRAINLLSDMNTQIATASEEQSQVCYDIERSIISINNSAVESSNGAEKIAVASEELANISEGLLAQIRKFKT</sequence>
<dbReference type="RefSeq" id="WP_044616273.1">
    <property type="nucleotide sequence ID" value="NZ_CP007142.1"/>
</dbReference>
<accession>A0A0C5VT63</accession>
<dbReference type="GO" id="GO:0006935">
    <property type="term" value="P:chemotaxis"/>
    <property type="evidence" value="ECO:0007669"/>
    <property type="project" value="UniProtKB-ARBA"/>
</dbReference>
<feature type="transmembrane region" description="Helical" evidence="8">
    <location>
        <begin position="193"/>
        <end position="216"/>
    </location>
</feature>
<dbReference type="FunFam" id="1.10.287.950:FF:000001">
    <property type="entry name" value="Methyl-accepting chemotaxis sensory transducer"/>
    <property type="match status" value="1"/>
</dbReference>
<dbReference type="InterPro" id="IPR024478">
    <property type="entry name" value="HlyB_4HB_MCP"/>
</dbReference>
<evidence type="ECO:0000256" key="6">
    <source>
        <dbReference type="ARBA" id="ARBA00029447"/>
    </source>
</evidence>
<dbReference type="Pfam" id="PF12729">
    <property type="entry name" value="4HB_MCP_1"/>
    <property type="match status" value="1"/>
</dbReference>
<dbReference type="Gene3D" id="1.10.287.950">
    <property type="entry name" value="Methyl-accepting chemotaxis protein"/>
    <property type="match status" value="1"/>
</dbReference>
<evidence type="ECO:0000256" key="1">
    <source>
        <dbReference type="ARBA" id="ARBA00004141"/>
    </source>
</evidence>
<dbReference type="CDD" id="cd06225">
    <property type="entry name" value="HAMP"/>
    <property type="match status" value="1"/>
</dbReference>
<gene>
    <name evidence="11" type="ORF">YC6258_01461</name>
</gene>